<protein>
    <recommendedName>
        <fullName evidence="1">Microtubule-associated protein 1B/S N-terminal domain-containing protein</fullName>
    </recommendedName>
</protein>
<dbReference type="GO" id="GO:0005874">
    <property type="term" value="C:microtubule"/>
    <property type="evidence" value="ECO:0007669"/>
    <property type="project" value="InterPro"/>
</dbReference>
<dbReference type="GO" id="GO:0008017">
    <property type="term" value="F:microtubule binding"/>
    <property type="evidence" value="ECO:0007669"/>
    <property type="project" value="InterPro"/>
</dbReference>
<evidence type="ECO:0000259" key="1">
    <source>
        <dbReference type="Pfam" id="PF23415"/>
    </source>
</evidence>
<feature type="domain" description="Microtubule-associated protein 1B/S N-terminal" evidence="1">
    <location>
        <begin position="21"/>
        <end position="64"/>
    </location>
</feature>
<reference evidence="2" key="1">
    <citation type="submission" date="2021-04" db="EMBL/GenBank/DDBJ databases">
        <authorList>
            <consortium name="Wellcome Sanger Institute Data Sharing"/>
        </authorList>
    </citation>
    <scope>NUCLEOTIDE SEQUENCE [LARGE SCALE GENOMIC DNA]</scope>
</reference>
<dbReference type="InterPro" id="IPR026074">
    <property type="entry name" value="MAP1"/>
</dbReference>
<dbReference type="GO" id="GO:0031114">
    <property type="term" value="P:regulation of microtubule depolymerization"/>
    <property type="evidence" value="ECO:0007669"/>
    <property type="project" value="TreeGrafter"/>
</dbReference>
<dbReference type="GO" id="GO:0043025">
    <property type="term" value="C:neuronal cell body"/>
    <property type="evidence" value="ECO:0007669"/>
    <property type="project" value="TreeGrafter"/>
</dbReference>
<reference evidence="2" key="3">
    <citation type="submission" date="2025-09" db="UniProtKB">
        <authorList>
            <consortium name="Ensembl"/>
        </authorList>
    </citation>
    <scope>IDENTIFICATION</scope>
</reference>
<dbReference type="Ensembl" id="ENSENLT00000020874.1">
    <property type="protein sequence ID" value="ENSENLP00000020152.1"/>
    <property type="gene ID" value="ENSENLG00000009203.1"/>
</dbReference>
<dbReference type="Pfam" id="PF23415">
    <property type="entry name" value="MAPB1_N"/>
    <property type="match status" value="1"/>
</dbReference>
<dbReference type="GO" id="GO:0045202">
    <property type="term" value="C:synapse"/>
    <property type="evidence" value="ECO:0007669"/>
    <property type="project" value="TreeGrafter"/>
</dbReference>
<sequence>NHIAAAYFSEHGRSQVDLHAKSGQGIRSWDVDLQRCNLDQQLQLFITRHSAHFSSEVRGQCNIKDQWRHRIMSAVSSEKIFDAEFLLTEV</sequence>
<evidence type="ECO:0000313" key="2">
    <source>
        <dbReference type="Ensembl" id="ENSENLP00000020152.1"/>
    </source>
</evidence>
<reference evidence="2" key="2">
    <citation type="submission" date="2025-08" db="UniProtKB">
        <authorList>
            <consortium name="Ensembl"/>
        </authorList>
    </citation>
    <scope>IDENTIFICATION</scope>
</reference>
<keyword evidence="3" id="KW-1185">Reference proteome</keyword>
<dbReference type="GO" id="GO:0007409">
    <property type="term" value="P:axonogenesis"/>
    <property type="evidence" value="ECO:0007669"/>
    <property type="project" value="TreeGrafter"/>
</dbReference>
<dbReference type="GO" id="GO:0005875">
    <property type="term" value="C:microtubule associated complex"/>
    <property type="evidence" value="ECO:0007669"/>
    <property type="project" value="TreeGrafter"/>
</dbReference>
<dbReference type="PANTHER" id="PTHR13843:SF6">
    <property type="entry name" value="MICROTUBULE-ASSOCIATED PROTEIN 1A"/>
    <property type="match status" value="1"/>
</dbReference>
<dbReference type="InterPro" id="IPR056617">
    <property type="entry name" value="MAP1B/S_N"/>
</dbReference>
<organism evidence="2 3">
    <name type="scientific">Echeneis naucrates</name>
    <name type="common">Live sharksucker</name>
    <dbReference type="NCBI Taxonomy" id="173247"/>
    <lineage>
        <taxon>Eukaryota</taxon>
        <taxon>Metazoa</taxon>
        <taxon>Chordata</taxon>
        <taxon>Craniata</taxon>
        <taxon>Vertebrata</taxon>
        <taxon>Euteleostomi</taxon>
        <taxon>Actinopterygii</taxon>
        <taxon>Neopterygii</taxon>
        <taxon>Teleostei</taxon>
        <taxon>Neoteleostei</taxon>
        <taxon>Acanthomorphata</taxon>
        <taxon>Carangaria</taxon>
        <taxon>Carangiformes</taxon>
        <taxon>Echeneidae</taxon>
        <taxon>Echeneis</taxon>
    </lineage>
</organism>
<dbReference type="InParanoid" id="A0A665ULI4"/>
<dbReference type="GO" id="GO:0003779">
    <property type="term" value="F:actin binding"/>
    <property type="evidence" value="ECO:0007669"/>
    <property type="project" value="TreeGrafter"/>
</dbReference>
<evidence type="ECO:0000313" key="3">
    <source>
        <dbReference type="Proteomes" id="UP000472264"/>
    </source>
</evidence>
<dbReference type="AlphaFoldDB" id="A0A665ULI4"/>
<dbReference type="GO" id="GO:0000226">
    <property type="term" value="P:microtubule cytoskeleton organization"/>
    <property type="evidence" value="ECO:0007669"/>
    <property type="project" value="InterPro"/>
</dbReference>
<dbReference type="GO" id="GO:0016358">
    <property type="term" value="P:dendrite development"/>
    <property type="evidence" value="ECO:0007669"/>
    <property type="project" value="TreeGrafter"/>
</dbReference>
<dbReference type="GO" id="GO:0030425">
    <property type="term" value="C:dendrite"/>
    <property type="evidence" value="ECO:0007669"/>
    <property type="project" value="TreeGrafter"/>
</dbReference>
<accession>A0A665ULI4</accession>
<name>A0A665ULI4_ECHNA</name>
<dbReference type="PANTHER" id="PTHR13843">
    <property type="entry name" value="MICROTUBULE-ASSOCIATED PROTEIN"/>
    <property type="match status" value="1"/>
</dbReference>
<dbReference type="GO" id="GO:0005829">
    <property type="term" value="C:cytosol"/>
    <property type="evidence" value="ECO:0007669"/>
    <property type="project" value="TreeGrafter"/>
</dbReference>
<dbReference type="Proteomes" id="UP000472264">
    <property type="component" value="Chromosome 16"/>
</dbReference>
<proteinExistence type="predicted"/>